<evidence type="ECO:0000256" key="7">
    <source>
        <dbReference type="ARBA" id="ARBA00022777"/>
    </source>
</evidence>
<evidence type="ECO:0000256" key="2">
    <source>
        <dbReference type="ARBA" id="ARBA00005810"/>
    </source>
</evidence>
<name>A0A1A9F4V2_9GAMM</name>
<dbReference type="PANTHER" id="PTHR43071">
    <property type="entry name" value="2-AMINO-4-HYDROXY-6-HYDROXYMETHYLDIHYDROPTERIDINE PYROPHOSPHOKINASE"/>
    <property type="match status" value="1"/>
</dbReference>
<evidence type="ECO:0000256" key="11">
    <source>
        <dbReference type="ARBA" id="ARBA00029766"/>
    </source>
</evidence>
<dbReference type="InterPro" id="IPR035907">
    <property type="entry name" value="Hppk_sf"/>
</dbReference>
<comment type="pathway">
    <text evidence="1">Cofactor biosynthesis; tetrahydrofolate biosynthesis; 2-amino-4-hydroxy-6-hydroxymethyl-7,8-dihydropteridine diphosphate from 7,8-dihydroneopterin triphosphate: step 4/4.</text>
</comment>
<dbReference type="PROSITE" id="PS00794">
    <property type="entry name" value="HPPK"/>
    <property type="match status" value="1"/>
</dbReference>
<keyword evidence="6" id="KW-0547">Nucleotide-binding</keyword>
<evidence type="ECO:0000313" key="15">
    <source>
        <dbReference type="EMBL" id="ANG64918.1"/>
    </source>
</evidence>
<evidence type="ECO:0000259" key="14">
    <source>
        <dbReference type="PROSITE" id="PS00794"/>
    </source>
</evidence>
<dbReference type="EC" id="2.7.6.3" evidence="3"/>
<dbReference type="InterPro" id="IPR000550">
    <property type="entry name" value="Hppk"/>
</dbReference>
<dbReference type="STRING" id="1821621.A8C75_22180"/>
<evidence type="ECO:0000256" key="13">
    <source>
        <dbReference type="SAM" id="Coils"/>
    </source>
</evidence>
<evidence type="ECO:0000313" key="16">
    <source>
        <dbReference type="Proteomes" id="UP000078070"/>
    </source>
</evidence>
<evidence type="ECO:0000256" key="4">
    <source>
        <dbReference type="ARBA" id="ARBA00016218"/>
    </source>
</evidence>
<evidence type="ECO:0000256" key="8">
    <source>
        <dbReference type="ARBA" id="ARBA00022840"/>
    </source>
</evidence>
<dbReference type="EMBL" id="CP015839">
    <property type="protein sequence ID" value="ANG64918.1"/>
    <property type="molecule type" value="Genomic_DNA"/>
</dbReference>
<evidence type="ECO:0000256" key="10">
    <source>
        <dbReference type="ARBA" id="ARBA00029409"/>
    </source>
</evidence>
<sequence>MPEAMRCYIGLGSNLDSPQQHVARALEELAILPDTRLLTHSSLYRSAPMGPQDQPDYINAVALLESTLDAHRLLDELQALEQQHRRVRLEHWGPRTLDLDLLLYGDQLIQSKRLSVPHPGLPERNFVLWPLSEIAPELQLPGGRSLAALLSECPIGTLERISL</sequence>
<evidence type="ECO:0000256" key="12">
    <source>
        <dbReference type="ARBA" id="ARBA00033413"/>
    </source>
</evidence>
<dbReference type="NCBIfam" id="TIGR01498">
    <property type="entry name" value="folK"/>
    <property type="match status" value="1"/>
</dbReference>
<dbReference type="SUPFAM" id="SSF55083">
    <property type="entry name" value="6-hydroxymethyl-7,8-dihydropterin pyrophosphokinase, HPPK"/>
    <property type="match status" value="1"/>
</dbReference>
<keyword evidence="8" id="KW-0067">ATP-binding</keyword>
<feature type="coiled-coil region" evidence="13">
    <location>
        <begin position="63"/>
        <end position="90"/>
    </location>
</feature>
<evidence type="ECO:0000256" key="5">
    <source>
        <dbReference type="ARBA" id="ARBA00022679"/>
    </source>
</evidence>
<dbReference type="KEGG" id="mars:A8C75_22180"/>
<feature type="domain" description="7,8-dihydro-6-hydroxymethylpterin-pyrophosphokinase" evidence="14">
    <location>
        <begin position="91"/>
        <end position="102"/>
    </location>
</feature>
<keyword evidence="9" id="KW-0289">Folate biosynthesis</keyword>
<evidence type="ECO:0000256" key="3">
    <source>
        <dbReference type="ARBA" id="ARBA00013253"/>
    </source>
</evidence>
<dbReference type="GO" id="GO:0046656">
    <property type="term" value="P:folic acid biosynthetic process"/>
    <property type="evidence" value="ECO:0007669"/>
    <property type="project" value="UniProtKB-KW"/>
</dbReference>
<dbReference type="PANTHER" id="PTHR43071:SF1">
    <property type="entry name" value="2-AMINO-4-HYDROXY-6-HYDROXYMETHYLDIHYDROPTERIDINE PYROPHOSPHOKINASE"/>
    <property type="match status" value="1"/>
</dbReference>
<organism evidence="15 16">
    <name type="scientific">Marinobacterium aestuarii</name>
    <dbReference type="NCBI Taxonomy" id="1821621"/>
    <lineage>
        <taxon>Bacteria</taxon>
        <taxon>Pseudomonadati</taxon>
        <taxon>Pseudomonadota</taxon>
        <taxon>Gammaproteobacteria</taxon>
        <taxon>Oceanospirillales</taxon>
        <taxon>Oceanospirillaceae</taxon>
        <taxon>Marinobacterium</taxon>
    </lineage>
</organism>
<dbReference type="GO" id="GO:0046654">
    <property type="term" value="P:tetrahydrofolate biosynthetic process"/>
    <property type="evidence" value="ECO:0007669"/>
    <property type="project" value="UniProtKB-UniPathway"/>
</dbReference>
<keyword evidence="7 15" id="KW-0418">Kinase</keyword>
<dbReference type="CDD" id="cd00483">
    <property type="entry name" value="HPPK"/>
    <property type="match status" value="1"/>
</dbReference>
<protein>
    <recommendedName>
        <fullName evidence="4">2-amino-4-hydroxy-6-hydroxymethyldihydropteridine pyrophosphokinase</fullName>
        <ecNumber evidence="3">2.7.6.3</ecNumber>
    </recommendedName>
    <alternativeName>
        <fullName evidence="11">6-hydroxymethyl-7,8-dihydropterin pyrophosphokinase</fullName>
    </alternativeName>
    <alternativeName>
        <fullName evidence="12">7,8-dihydro-6-hydroxymethylpterin-pyrophosphokinase</fullName>
    </alternativeName>
</protein>
<comment type="similarity">
    <text evidence="2">Belongs to the HPPK family.</text>
</comment>
<keyword evidence="16" id="KW-1185">Reference proteome</keyword>
<dbReference type="GO" id="GO:0016301">
    <property type="term" value="F:kinase activity"/>
    <property type="evidence" value="ECO:0007669"/>
    <property type="project" value="UniProtKB-KW"/>
</dbReference>
<keyword evidence="13" id="KW-0175">Coiled coil</keyword>
<evidence type="ECO:0000256" key="1">
    <source>
        <dbReference type="ARBA" id="ARBA00005051"/>
    </source>
</evidence>
<dbReference type="Pfam" id="PF01288">
    <property type="entry name" value="HPPK"/>
    <property type="match status" value="1"/>
</dbReference>
<dbReference type="Proteomes" id="UP000078070">
    <property type="component" value="Chromosome"/>
</dbReference>
<accession>A0A1A9F4V2</accession>
<dbReference type="OrthoDB" id="9808041at2"/>
<dbReference type="AlphaFoldDB" id="A0A1A9F4V2"/>
<dbReference type="Gene3D" id="3.30.70.560">
    <property type="entry name" value="7,8-Dihydro-6-hydroxymethylpterin-pyrophosphokinase HPPK"/>
    <property type="match status" value="1"/>
</dbReference>
<gene>
    <name evidence="15" type="ORF">A8C75_22180</name>
</gene>
<dbReference type="UniPathway" id="UPA00077">
    <property type="reaction ID" value="UER00155"/>
</dbReference>
<dbReference type="GO" id="GO:0003848">
    <property type="term" value="F:2-amino-4-hydroxy-6-hydroxymethyldihydropteridine diphosphokinase activity"/>
    <property type="evidence" value="ECO:0007669"/>
    <property type="project" value="UniProtKB-EC"/>
</dbReference>
<proteinExistence type="inferred from homology"/>
<comment type="function">
    <text evidence="10">Catalyzes the transfer of pyrophosphate from adenosine triphosphate (ATP) to 6-hydroxymethyl-7,8-dihydropterin, an enzymatic step in folate biosynthesis pathway.</text>
</comment>
<dbReference type="GO" id="GO:0005524">
    <property type="term" value="F:ATP binding"/>
    <property type="evidence" value="ECO:0007669"/>
    <property type="project" value="UniProtKB-KW"/>
</dbReference>
<evidence type="ECO:0000256" key="6">
    <source>
        <dbReference type="ARBA" id="ARBA00022741"/>
    </source>
</evidence>
<reference evidence="16" key="1">
    <citation type="submission" date="2016-05" db="EMBL/GenBank/DDBJ databases">
        <authorList>
            <person name="Baek K."/>
            <person name="Yang S.-J."/>
        </authorList>
    </citation>
    <scope>NUCLEOTIDE SEQUENCE [LARGE SCALE GENOMIC DNA]</scope>
    <source>
        <strain evidence="16">ST58-10</strain>
    </source>
</reference>
<reference evidence="15 16" key="2">
    <citation type="journal article" date="2018" name="Int. J. Syst. Evol. Microbiol.">
        <title>Marinobacterium aestuarii sp. nov., a benzene-degrading marine bacterium isolated from estuary sediment.</title>
        <authorList>
            <person name="Bae S.S."/>
            <person name="Jung J."/>
            <person name="Chung D."/>
            <person name="Baek K."/>
        </authorList>
    </citation>
    <scope>NUCLEOTIDE SEQUENCE [LARGE SCALE GENOMIC DNA]</scope>
    <source>
        <strain evidence="15 16">ST58-10</strain>
    </source>
</reference>
<keyword evidence="5" id="KW-0808">Transferase</keyword>
<evidence type="ECO:0000256" key="9">
    <source>
        <dbReference type="ARBA" id="ARBA00022909"/>
    </source>
</evidence>